<feature type="domain" description="Acyltransferase 3" evidence="2">
    <location>
        <begin position="8"/>
        <end position="364"/>
    </location>
</feature>
<evidence type="ECO:0000313" key="3">
    <source>
        <dbReference type="EMBL" id="OEZ97251.1"/>
    </source>
</evidence>
<proteinExistence type="predicted"/>
<feature type="transmembrane region" description="Helical" evidence="1">
    <location>
        <begin position="351"/>
        <end position="368"/>
    </location>
</feature>
<feature type="transmembrane region" description="Helical" evidence="1">
    <location>
        <begin position="56"/>
        <end position="74"/>
    </location>
</feature>
<gene>
    <name evidence="3" type="ORF">DUPY_36240</name>
</gene>
<evidence type="ECO:0000259" key="2">
    <source>
        <dbReference type="Pfam" id="PF01757"/>
    </source>
</evidence>
<dbReference type="InterPro" id="IPR002656">
    <property type="entry name" value="Acyl_transf_3_dom"/>
</dbReference>
<comment type="caution">
    <text evidence="3">The sequence shown here is derived from an EMBL/GenBank/DDBJ whole genome shotgun (WGS) entry which is preliminary data.</text>
</comment>
<organism evidence="3 4">
    <name type="scientific">Duganella phyllosphaerae</name>
    <dbReference type="NCBI Taxonomy" id="762836"/>
    <lineage>
        <taxon>Bacteria</taxon>
        <taxon>Pseudomonadati</taxon>
        <taxon>Pseudomonadota</taxon>
        <taxon>Betaproteobacteria</taxon>
        <taxon>Burkholderiales</taxon>
        <taxon>Oxalobacteraceae</taxon>
        <taxon>Telluria group</taxon>
        <taxon>Duganella</taxon>
    </lineage>
</organism>
<feature type="transmembrane region" description="Helical" evidence="1">
    <location>
        <begin position="182"/>
        <end position="203"/>
    </location>
</feature>
<dbReference type="PATRIC" id="fig|762836.4.peg.3733"/>
<keyword evidence="1" id="KW-0472">Membrane</keyword>
<dbReference type="EMBL" id="LROM01000099">
    <property type="protein sequence ID" value="OEZ97251.1"/>
    <property type="molecule type" value="Genomic_DNA"/>
</dbReference>
<dbReference type="InterPro" id="IPR050623">
    <property type="entry name" value="Glucan_succinyl_AcylTrfase"/>
</dbReference>
<dbReference type="Proteomes" id="UP000175989">
    <property type="component" value="Unassembled WGS sequence"/>
</dbReference>
<dbReference type="AlphaFoldDB" id="A0A1E7WFV1"/>
<feature type="transmembrane region" description="Helical" evidence="1">
    <location>
        <begin position="251"/>
        <end position="268"/>
    </location>
</feature>
<protein>
    <submittedName>
        <fullName evidence="3">Glucans biosynthesis protein</fullName>
    </submittedName>
</protein>
<keyword evidence="4" id="KW-1185">Reference proteome</keyword>
<feature type="transmembrane region" description="Helical" evidence="1">
    <location>
        <begin position="223"/>
        <end position="239"/>
    </location>
</feature>
<dbReference type="Pfam" id="PF01757">
    <property type="entry name" value="Acyl_transf_3"/>
    <property type="match status" value="1"/>
</dbReference>
<feature type="transmembrane region" description="Helical" evidence="1">
    <location>
        <begin position="280"/>
        <end position="304"/>
    </location>
</feature>
<reference evidence="4" key="1">
    <citation type="journal article" date="2016" name="Front. Microbiol.">
        <title>Molecular Keys to the Janthinobacterium and Duganella spp. Interaction with the Plant Pathogen Fusarium graminearum.</title>
        <authorList>
            <person name="Haack F.S."/>
            <person name="Poehlein A."/>
            <person name="Kroger C."/>
            <person name="Voigt C.A."/>
            <person name="Piepenbring M."/>
            <person name="Bode H.B."/>
            <person name="Daniel R."/>
            <person name="Schafer W."/>
            <person name="Streit W.R."/>
        </authorList>
    </citation>
    <scope>NUCLEOTIDE SEQUENCE [LARGE SCALE GENOMIC DNA]</scope>
    <source>
        <strain evidence="4">T54</strain>
    </source>
</reference>
<evidence type="ECO:0000256" key="1">
    <source>
        <dbReference type="SAM" id="Phobius"/>
    </source>
</evidence>
<sequence length="391" mass="44384">MHHHQRLYFLDWIRIIAFLVLILYHTGMYYVSWDWHVKSPAAGHAIEPLMIVSAPWRLGLLFMISGVATSFMLGKLKAPTLMARRSWRLLVPLAFGMLVIVPPQSYFEVVEKVAYQGGYGDFLKLYMTSYPGFCRANDCLAMPTWNHLWFVAYLWVYTMVFAALAWLAGSRLAALSHLVGRLLTGWKLVLLPVIALVVARFTLAEQYPSTHALVGDWYNHAQYFYLFALGALLAGQQRVWQEADRLRWTSLGLWLGSWAILVVCYSMPHELMHSPAVAPWRPLMGAIYCLNQWVAVLTVCGYAHRHVTGDSGARRYLTEAVFPVYILHQTLIVTMAHWLKPVQLAPLAEGAVLVTLTVTVSFAVFELVRRVALLRPLFGLGRIRQATLAPR</sequence>
<feature type="transmembrane region" description="Helical" evidence="1">
    <location>
        <begin position="12"/>
        <end position="31"/>
    </location>
</feature>
<accession>A0A1E7WFV1</accession>
<dbReference type="RefSeq" id="WP_070249798.1">
    <property type="nucleotide sequence ID" value="NZ_LROM01000099.1"/>
</dbReference>
<keyword evidence="1" id="KW-0812">Transmembrane</keyword>
<feature type="transmembrane region" description="Helical" evidence="1">
    <location>
        <begin position="86"/>
        <end position="107"/>
    </location>
</feature>
<feature type="transmembrane region" description="Helical" evidence="1">
    <location>
        <begin position="150"/>
        <end position="170"/>
    </location>
</feature>
<name>A0A1E7WFV1_9BURK</name>
<dbReference type="PANTHER" id="PTHR36927">
    <property type="entry name" value="BLR4337 PROTEIN"/>
    <property type="match status" value="1"/>
</dbReference>
<dbReference type="GO" id="GO:0016747">
    <property type="term" value="F:acyltransferase activity, transferring groups other than amino-acyl groups"/>
    <property type="evidence" value="ECO:0007669"/>
    <property type="project" value="InterPro"/>
</dbReference>
<dbReference type="PANTHER" id="PTHR36927:SF3">
    <property type="entry name" value="GLUCANS BIOSYNTHESIS PROTEIN C"/>
    <property type="match status" value="1"/>
</dbReference>
<keyword evidence="1" id="KW-1133">Transmembrane helix</keyword>
<feature type="transmembrane region" description="Helical" evidence="1">
    <location>
        <begin position="316"/>
        <end position="339"/>
    </location>
</feature>
<evidence type="ECO:0000313" key="4">
    <source>
        <dbReference type="Proteomes" id="UP000175989"/>
    </source>
</evidence>